<protein>
    <submittedName>
        <fullName evidence="1">Uncharacterized protein</fullName>
    </submittedName>
</protein>
<name>A0ABD0MDS2_CIRMR</name>
<reference evidence="1 2" key="1">
    <citation type="submission" date="2024-05" db="EMBL/GenBank/DDBJ databases">
        <title>Genome sequencing and assembly of Indian major carp, Cirrhinus mrigala (Hamilton, 1822).</title>
        <authorList>
            <person name="Mohindra V."/>
            <person name="Chowdhury L.M."/>
            <person name="Lal K."/>
            <person name="Jena J.K."/>
        </authorList>
    </citation>
    <scope>NUCLEOTIDE SEQUENCE [LARGE SCALE GENOMIC DNA]</scope>
    <source>
        <strain evidence="1">CM1030</strain>
        <tissue evidence="1">Blood</tissue>
    </source>
</reference>
<keyword evidence="2" id="KW-1185">Reference proteome</keyword>
<evidence type="ECO:0000313" key="1">
    <source>
        <dbReference type="EMBL" id="KAL0146907.1"/>
    </source>
</evidence>
<organism evidence="1 2">
    <name type="scientific">Cirrhinus mrigala</name>
    <name type="common">Mrigala</name>
    <dbReference type="NCBI Taxonomy" id="683832"/>
    <lineage>
        <taxon>Eukaryota</taxon>
        <taxon>Metazoa</taxon>
        <taxon>Chordata</taxon>
        <taxon>Craniata</taxon>
        <taxon>Vertebrata</taxon>
        <taxon>Euteleostomi</taxon>
        <taxon>Actinopterygii</taxon>
        <taxon>Neopterygii</taxon>
        <taxon>Teleostei</taxon>
        <taxon>Ostariophysi</taxon>
        <taxon>Cypriniformes</taxon>
        <taxon>Cyprinidae</taxon>
        <taxon>Labeoninae</taxon>
        <taxon>Labeonini</taxon>
        <taxon>Cirrhinus</taxon>
    </lineage>
</organism>
<gene>
    <name evidence="1" type="ORF">M9458_057846</name>
</gene>
<dbReference type="Proteomes" id="UP001529510">
    <property type="component" value="Unassembled WGS sequence"/>
</dbReference>
<evidence type="ECO:0000313" key="2">
    <source>
        <dbReference type="Proteomes" id="UP001529510"/>
    </source>
</evidence>
<sequence length="81" mass="8879">MSTKTTLPDELIEFNAQFEAPIISQNHRILDSEGILDTSLTVSSAEVCMTLKPMEAAQMTLEGKRKTSPAAKFKSAFASWS</sequence>
<proteinExistence type="predicted"/>
<comment type="caution">
    <text evidence="1">The sequence shown here is derived from an EMBL/GenBank/DDBJ whole genome shotgun (WGS) entry which is preliminary data.</text>
</comment>
<accession>A0ABD0MDS2</accession>
<dbReference type="EMBL" id="JAMKFB020000850">
    <property type="protein sequence ID" value="KAL0146907.1"/>
    <property type="molecule type" value="Genomic_DNA"/>
</dbReference>
<dbReference type="AlphaFoldDB" id="A0ABD0MDS2"/>